<evidence type="ECO:0000256" key="3">
    <source>
        <dbReference type="ARBA" id="ARBA00022475"/>
    </source>
</evidence>
<dbReference type="STRING" id="299467.A0A443RUS2"/>
<organism evidence="12 13">
    <name type="scientific">Leptotrombidium deliense</name>
    <dbReference type="NCBI Taxonomy" id="299467"/>
    <lineage>
        <taxon>Eukaryota</taxon>
        <taxon>Metazoa</taxon>
        <taxon>Ecdysozoa</taxon>
        <taxon>Arthropoda</taxon>
        <taxon>Chelicerata</taxon>
        <taxon>Arachnida</taxon>
        <taxon>Acari</taxon>
        <taxon>Acariformes</taxon>
        <taxon>Trombidiformes</taxon>
        <taxon>Prostigmata</taxon>
        <taxon>Anystina</taxon>
        <taxon>Parasitengona</taxon>
        <taxon>Trombiculoidea</taxon>
        <taxon>Trombiculidae</taxon>
        <taxon>Leptotrombidium</taxon>
    </lineage>
</organism>
<evidence type="ECO:0000256" key="8">
    <source>
        <dbReference type="ARBA" id="ARBA00023170"/>
    </source>
</evidence>
<dbReference type="VEuPathDB" id="VectorBase:LDEU012933"/>
<name>A0A443RUS2_9ACAR</name>
<keyword evidence="3" id="KW-1003">Cell membrane</keyword>
<dbReference type="InterPro" id="IPR000276">
    <property type="entry name" value="GPCR_Rhodpsn"/>
</dbReference>
<keyword evidence="6" id="KW-0297">G-protein coupled receptor</keyword>
<keyword evidence="4 10" id="KW-0812">Transmembrane</keyword>
<dbReference type="Gene3D" id="1.20.1070.10">
    <property type="entry name" value="Rhodopsin 7-helix transmembrane proteins"/>
    <property type="match status" value="1"/>
</dbReference>
<protein>
    <submittedName>
        <fullName evidence="12">Tachykinin-like peptides receptor 86C</fullName>
    </submittedName>
</protein>
<keyword evidence="5 10" id="KW-1133">Transmembrane helix</keyword>
<dbReference type="SUPFAM" id="SSF81321">
    <property type="entry name" value="Family A G protein-coupled receptor-like"/>
    <property type="match status" value="1"/>
</dbReference>
<dbReference type="EMBL" id="NCKV01030066">
    <property type="protein sequence ID" value="RWS19107.1"/>
    <property type="molecule type" value="Genomic_DNA"/>
</dbReference>
<proteinExistence type="inferred from homology"/>
<dbReference type="OrthoDB" id="6507945at2759"/>
<evidence type="ECO:0000256" key="6">
    <source>
        <dbReference type="ARBA" id="ARBA00023040"/>
    </source>
</evidence>
<evidence type="ECO:0000313" key="13">
    <source>
        <dbReference type="Proteomes" id="UP000288716"/>
    </source>
</evidence>
<dbReference type="PROSITE" id="PS50262">
    <property type="entry name" value="G_PROTEIN_RECEP_F1_2"/>
    <property type="match status" value="1"/>
</dbReference>
<dbReference type="Pfam" id="PF00001">
    <property type="entry name" value="7tm_1"/>
    <property type="match status" value="1"/>
</dbReference>
<comment type="subcellular location">
    <subcellularLocation>
        <location evidence="1">Cell membrane</location>
        <topology evidence="1">Multi-pass membrane protein</topology>
    </subcellularLocation>
</comment>
<evidence type="ECO:0000256" key="7">
    <source>
        <dbReference type="ARBA" id="ARBA00023136"/>
    </source>
</evidence>
<gene>
    <name evidence="12" type="ORF">B4U80_03920</name>
</gene>
<accession>A0A443RUS2</accession>
<comment type="similarity">
    <text evidence="2">Belongs to the G-protein coupled receptor 1 family.</text>
</comment>
<dbReference type="GO" id="GO:0004995">
    <property type="term" value="F:tachykinin receptor activity"/>
    <property type="evidence" value="ECO:0007669"/>
    <property type="project" value="InterPro"/>
</dbReference>
<evidence type="ECO:0000259" key="11">
    <source>
        <dbReference type="PROSITE" id="PS50262"/>
    </source>
</evidence>
<evidence type="ECO:0000256" key="5">
    <source>
        <dbReference type="ARBA" id="ARBA00022989"/>
    </source>
</evidence>
<evidence type="ECO:0000256" key="10">
    <source>
        <dbReference type="SAM" id="Phobius"/>
    </source>
</evidence>
<dbReference type="Proteomes" id="UP000288716">
    <property type="component" value="Unassembled WGS sequence"/>
</dbReference>
<keyword evidence="7 10" id="KW-0472">Membrane</keyword>
<keyword evidence="8 12" id="KW-0675">Receptor</keyword>
<keyword evidence="13" id="KW-1185">Reference proteome</keyword>
<sequence>MTTKTYVAIVLPLKPRMGRKTANKVLAVIWIMAFLISIPNIMYSTIFSYRYPDNEIRTVCILVWPDGIAGISFADYL</sequence>
<evidence type="ECO:0000256" key="9">
    <source>
        <dbReference type="ARBA" id="ARBA00023224"/>
    </source>
</evidence>
<keyword evidence="9" id="KW-0807">Transducer</keyword>
<dbReference type="GO" id="GO:0005886">
    <property type="term" value="C:plasma membrane"/>
    <property type="evidence" value="ECO:0007669"/>
    <property type="project" value="UniProtKB-SubCell"/>
</dbReference>
<dbReference type="InterPro" id="IPR001681">
    <property type="entry name" value="Neurokn_rcpt"/>
</dbReference>
<dbReference type="PANTHER" id="PTHR46925:SF2">
    <property type="entry name" value="G-PROTEIN COUPLED RECEPTOR TKR-1-RELATED"/>
    <property type="match status" value="1"/>
</dbReference>
<dbReference type="PANTHER" id="PTHR46925">
    <property type="entry name" value="G-PROTEIN COUPLED RECEPTOR TKR-1-RELATED"/>
    <property type="match status" value="1"/>
</dbReference>
<evidence type="ECO:0000256" key="4">
    <source>
        <dbReference type="ARBA" id="ARBA00022692"/>
    </source>
</evidence>
<evidence type="ECO:0000256" key="2">
    <source>
        <dbReference type="ARBA" id="ARBA00010663"/>
    </source>
</evidence>
<comment type="caution">
    <text evidence="12">The sequence shown here is derived from an EMBL/GenBank/DDBJ whole genome shotgun (WGS) entry which is preliminary data.</text>
</comment>
<feature type="transmembrane region" description="Helical" evidence="10">
    <location>
        <begin position="25"/>
        <end position="43"/>
    </location>
</feature>
<evidence type="ECO:0000313" key="12">
    <source>
        <dbReference type="EMBL" id="RWS19107.1"/>
    </source>
</evidence>
<reference evidence="12 13" key="1">
    <citation type="journal article" date="2018" name="Gigascience">
        <title>Genomes of trombidid mites reveal novel predicted allergens and laterally-transferred genes associated with secondary metabolism.</title>
        <authorList>
            <person name="Dong X."/>
            <person name="Chaisiri K."/>
            <person name="Xia D."/>
            <person name="Armstrong S.D."/>
            <person name="Fang Y."/>
            <person name="Donnelly M.J."/>
            <person name="Kadowaki T."/>
            <person name="McGarry J.W."/>
            <person name="Darby A.C."/>
            <person name="Makepeace B.L."/>
        </authorList>
    </citation>
    <scope>NUCLEOTIDE SEQUENCE [LARGE SCALE GENOMIC DNA]</scope>
    <source>
        <strain evidence="12">UoL-UT</strain>
    </source>
</reference>
<dbReference type="InterPro" id="IPR017452">
    <property type="entry name" value="GPCR_Rhodpsn_7TM"/>
</dbReference>
<evidence type="ECO:0000256" key="1">
    <source>
        <dbReference type="ARBA" id="ARBA00004651"/>
    </source>
</evidence>
<feature type="domain" description="G-protein coupled receptors family 1 profile" evidence="11">
    <location>
        <begin position="1"/>
        <end position="77"/>
    </location>
</feature>
<dbReference type="AlphaFoldDB" id="A0A443RUS2"/>